<keyword evidence="8" id="KW-1185">Reference proteome</keyword>
<dbReference type="RefSeq" id="WP_136825741.1">
    <property type="nucleotide sequence ID" value="NZ_SWBP01000002.1"/>
</dbReference>
<feature type="transmembrane region" description="Helical" evidence="5">
    <location>
        <begin position="211"/>
        <end position="232"/>
    </location>
</feature>
<evidence type="ECO:0000256" key="2">
    <source>
        <dbReference type="ARBA" id="ARBA00022692"/>
    </source>
</evidence>
<protein>
    <submittedName>
        <fullName evidence="7">SulP family inorganic anion transporter</fullName>
    </submittedName>
</protein>
<reference evidence="7 8" key="1">
    <citation type="submission" date="2019-04" db="EMBL/GenBank/DDBJ databases">
        <title>Pedobacter sp. AR-3-17 sp. nov., isolated from Arctic soil.</title>
        <authorList>
            <person name="Dahal R.H."/>
            <person name="Kim D.-U."/>
        </authorList>
    </citation>
    <scope>NUCLEOTIDE SEQUENCE [LARGE SCALE GENOMIC DNA]</scope>
    <source>
        <strain evidence="7 8">AR-3-17</strain>
    </source>
</reference>
<accession>A0A4U1C1R3</accession>
<keyword evidence="2 5" id="KW-0812">Transmembrane</keyword>
<evidence type="ECO:0000313" key="8">
    <source>
        <dbReference type="Proteomes" id="UP000308181"/>
    </source>
</evidence>
<feature type="transmembrane region" description="Helical" evidence="5">
    <location>
        <begin position="396"/>
        <end position="427"/>
    </location>
</feature>
<feature type="transmembrane region" description="Helical" evidence="5">
    <location>
        <begin position="367"/>
        <end position="384"/>
    </location>
</feature>
<evidence type="ECO:0000256" key="5">
    <source>
        <dbReference type="SAM" id="Phobius"/>
    </source>
</evidence>
<feature type="transmembrane region" description="Helical" evidence="5">
    <location>
        <begin position="342"/>
        <end position="360"/>
    </location>
</feature>
<dbReference type="PANTHER" id="PTHR11814">
    <property type="entry name" value="SULFATE TRANSPORTER"/>
    <property type="match status" value="1"/>
</dbReference>
<keyword evidence="3 5" id="KW-1133">Transmembrane helix</keyword>
<comment type="subcellular location">
    <subcellularLocation>
        <location evidence="1">Membrane</location>
        <topology evidence="1">Multi-pass membrane protein</topology>
    </subcellularLocation>
</comment>
<dbReference type="GO" id="GO:0016020">
    <property type="term" value="C:membrane"/>
    <property type="evidence" value="ECO:0007669"/>
    <property type="project" value="UniProtKB-SubCell"/>
</dbReference>
<feature type="transmembrane region" description="Helical" evidence="5">
    <location>
        <begin position="265"/>
        <end position="287"/>
    </location>
</feature>
<organism evidence="7 8">
    <name type="scientific">Pedobacter cryophilus</name>
    <dbReference type="NCBI Taxonomy" id="2571271"/>
    <lineage>
        <taxon>Bacteria</taxon>
        <taxon>Pseudomonadati</taxon>
        <taxon>Bacteroidota</taxon>
        <taxon>Sphingobacteriia</taxon>
        <taxon>Sphingobacteriales</taxon>
        <taxon>Sphingobacteriaceae</taxon>
        <taxon>Pedobacter</taxon>
    </lineage>
</organism>
<sequence>MSDQSSYSAKGMSKYFLGKNLKKDIPASIVVFLVALPLCLGIALASGAPLFAGILSGIIGGIVVSSISGSQLSVSGPAAGLTVIVLNAITDLGSYDIFLMAIVVAGLIQILLGILKAGTIGDYFPNSVIIGMLAAIGIILILKQLPHAVGYDADYEGDQNFAQPDQENTFSAIISAFNKFNGGAIIISLLSIAVLILWPKVKKLEIIPAPLIVVALGIILAIVFNGTSLALAPDQLVQIPVVTNFADFKNLFIFPDVTALSNPKLWTVAITIAVVASLETLLSLEAVDKIDPIKRSSPTNRELVAQGIGNTIAGLVGALPMTAVIVRSSANVNSGGRTKVSAILHGVFLMLAVLLIPVLINKIPLSCLAAILLLVGYKLAKFSLFTQMWKDGKDQFIPFAVTILAVVFTDLLIGVGVGLAVAIFFLLRTNFRNPYFYTIDRSEGTDIIRLKLAQEVSFLNKGAIQYVLTHMPPNKTVIIDGSNSLFIDKDVLDTIHDYEHNAFTKNIKVELINVKSSYVVPKLSDMALDPKELS</sequence>
<evidence type="ECO:0000256" key="3">
    <source>
        <dbReference type="ARBA" id="ARBA00022989"/>
    </source>
</evidence>
<feature type="transmembrane region" description="Helical" evidence="5">
    <location>
        <begin position="124"/>
        <end position="142"/>
    </location>
</feature>
<dbReference type="GO" id="GO:0055085">
    <property type="term" value="P:transmembrane transport"/>
    <property type="evidence" value="ECO:0007669"/>
    <property type="project" value="InterPro"/>
</dbReference>
<evidence type="ECO:0000256" key="4">
    <source>
        <dbReference type="ARBA" id="ARBA00023136"/>
    </source>
</evidence>
<dbReference type="InterPro" id="IPR011547">
    <property type="entry name" value="SLC26A/SulP_dom"/>
</dbReference>
<dbReference type="InterPro" id="IPR001902">
    <property type="entry name" value="SLC26A/SulP_fam"/>
</dbReference>
<dbReference type="EMBL" id="SWBP01000002">
    <property type="protein sequence ID" value="TKB98927.1"/>
    <property type="molecule type" value="Genomic_DNA"/>
</dbReference>
<keyword evidence="4 5" id="KW-0472">Membrane</keyword>
<evidence type="ECO:0000313" key="7">
    <source>
        <dbReference type="EMBL" id="TKB98927.1"/>
    </source>
</evidence>
<dbReference type="Pfam" id="PF00916">
    <property type="entry name" value="Sulfate_transp"/>
    <property type="match status" value="1"/>
</dbReference>
<feature type="transmembrane region" description="Helical" evidence="5">
    <location>
        <begin position="25"/>
        <end position="44"/>
    </location>
</feature>
<feature type="transmembrane region" description="Helical" evidence="5">
    <location>
        <begin position="51"/>
        <end position="72"/>
    </location>
</feature>
<comment type="caution">
    <text evidence="7">The sequence shown here is derived from an EMBL/GenBank/DDBJ whole genome shotgun (WGS) entry which is preliminary data.</text>
</comment>
<gene>
    <name evidence="7" type="ORF">FA046_07370</name>
</gene>
<dbReference type="AlphaFoldDB" id="A0A4U1C1R3"/>
<proteinExistence type="predicted"/>
<dbReference type="OrthoDB" id="9769739at2"/>
<feature type="domain" description="SLC26A/SulP transporter" evidence="6">
    <location>
        <begin position="21"/>
        <end position="397"/>
    </location>
</feature>
<name>A0A4U1C1R3_9SPHI</name>
<evidence type="ECO:0000259" key="6">
    <source>
        <dbReference type="Pfam" id="PF00916"/>
    </source>
</evidence>
<feature type="transmembrane region" description="Helical" evidence="5">
    <location>
        <begin position="308"/>
        <end position="330"/>
    </location>
</feature>
<feature type="transmembrane region" description="Helical" evidence="5">
    <location>
        <begin position="92"/>
        <end position="112"/>
    </location>
</feature>
<evidence type="ECO:0000256" key="1">
    <source>
        <dbReference type="ARBA" id="ARBA00004141"/>
    </source>
</evidence>
<dbReference type="Proteomes" id="UP000308181">
    <property type="component" value="Unassembled WGS sequence"/>
</dbReference>
<feature type="transmembrane region" description="Helical" evidence="5">
    <location>
        <begin position="180"/>
        <end position="199"/>
    </location>
</feature>